<organism evidence="4 5">
    <name type="scientific">Nocardia transvalensis</name>
    <dbReference type="NCBI Taxonomy" id="37333"/>
    <lineage>
        <taxon>Bacteria</taxon>
        <taxon>Bacillati</taxon>
        <taxon>Actinomycetota</taxon>
        <taxon>Actinomycetes</taxon>
        <taxon>Mycobacteriales</taxon>
        <taxon>Nocardiaceae</taxon>
        <taxon>Nocardia</taxon>
    </lineage>
</organism>
<keyword evidence="5" id="KW-1185">Reference proteome</keyword>
<dbReference type="AlphaFoldDB" id="A0A7W9PB39"/>
<dbReference type="RefSeq" id="WP_040745852.1">
    <property type="nucleotide sequence ID" value="NZ_JACHIT010000001.1"/>
</dbReference>
<reference evidence="4 5" key="1">
    <citation type="submission" date="2020-08" db="EMBL/GenBank/DDBJ databases">
        <title>Sequencing the genomes of 1000 actinobacteria strains.</title>
        <authorList>
            <person name="Klenk H.-P."/>
        </authorList>
    </citation>
    <scope>NUCLEOTIDE SEQUENCE [LARGE SCALE GENOMIC DNA]</scope>
    <source>
        <strain evidence="4 5">DSM 43582</strain>
    </source>
</reference>
<evidence type="ECO:0000313" key="5">
    <source>
        <dbReference type="Proteomes" id="UP000540412"/>
    </source>
</evidence>
<protein>
    <submittedName>
        <fullName evidence="4">PPE-repeat protein</fullName>
    </submittedName>
</protein>
<dbReference type="InterPro" id="IPR038332">
    <property type="entry name" value="PPE_sf"/>
</dbReference>
<evidence type="ECO:0000313" key="4">
    <source>
        <dbReference type="EMBL" id="MBB5912847.1"/>
    </source>
</evidence>
<feature type="compositionally biased region" description="Polar residues" evidence="2">
    <location>
        <begin position="253"/>
        <end position="264"/>
    </location>
</feature>
<dbReference type="InterPro" id="IPR000030">
    <property type="entry name" value="PPE_dom"/>
</dbReference>
<feature type="region of interest" description="Disordered" evidence="2">
    <location>
        <begin position="253"/>
        <end position="283"/>
    </location>
</feature>
<feature type="domain" description="PPE" evidence="3">
    <location>
        <begin position="14"/>
        <end position="175"/>
    </location>
</feature>
<dbReference type="Gene3D" id="1.20.1260.20">
    <property type="entry name" value="PPE superfamily"/>
    <property type="match status" value="1"/>
</dbReference>
<comment type="similarity">
    <text evidence="1">Belongs to the mycobacterial PPE family.</text>
</comment>
<gene>
    <name evidence="4" type="ORF">BJY24_001714</name>
</gene>
<feature type="compositionally biased region" description="Low complexity" evidence="2">
    <location>
        <begin position="268"/>
        <end position="277"/>
    </location>
</feature>
<dbReference type="Pfam" id="PF00823">
    <property type="entry name" value="PPE"/>
    <property type="match status" value="1"/>
</dbReference>
<dbReference type="EMBL" id="JACHIT010000001">
    <property type="protein sequence ID" value="MBB5912847.1"/>
    <property type="molecule type" value="Genomic_DNA"/>
</dbReference>
<proteinExistence type="inferred from homology"/>
<sequence length="325" mass="32604">MIEPPQPGFTGVVWPAREPDRLARDLTTGPGAVPMAEAGAAWSRLAATFGAAVVEYDQIVASLRGAWQSQTSGPVLDKVSTLRDWLTDAAAAATANAQRAGVQAAAYEVARMSMPNAGELAALQAIQQVLQQLGISLGSPLKAVAAGADEDTDMAKAAAARVMQTYEGATEPLAMPWHQEQPPVIAPAAALEAEQATAAQSAAAAADMAAAAGVPRIAMPSLPGPVTVPRVLTAYQAPAFAKAAQAAETVVPQTTPAQATSSSPLPYAPMAPAANAAQEEEYEPRAGYAGEDIGADLGIVAAPAVLGEVAPRGPGGATASSGGAA</sequence>
<dbReference type="Proteomes" id="UP000540412">
    <property type="component" value="Unassembled WGS sequence"/>
</dbReference>
<accession>A0A7W9PB39</accession>
<dbReference type="SUPFAM" id="SSF140459">
    <property type="entry name" value="PE/PPE dimer-like"/>
    <property type="match status" value="1"/>
</dbReference>
<evidence type="ECO:0000256" key="1">
    <source>
        <dbReference type="ARBA" id="ARBA00010652"/>
    </source>
</evidence>
<evidence type="ECO:0000256" key="2">
    <source>
        <dbReference type="SAM" id="MobiDB-lite"/>
    </source>
</evidence>
<name>A0A7W9PB39_9NOCA</name>
<evidence type="ECO:0000259" key="3">
    <source>
        <dbReference type="Pfam" id="PF00823"/>
    </source>
</evidence>
<comment type="caution">
    <text evidence="4">The sequence shown here is derived from an EMBL/GenBank/DDBJ whole genome shotgun (WGS) entry which is preliminary data.</text>
</comment>